<sequence length="88" mass="10393">MKFLLLKKKVPNKNGLLVLHLKQASNTQMRIKIFILPFLKQALQVFLMVWEEIRMVKKQPGLLEITVKKKCLPSLTLLRQQLRQELNL</sequence>
<reference evidence="1" key="1">
    <citation type="submission" date="2019-08" db="EMBL/GenBank/DDBJ databases">
        <authorList>
            <person name="Kucharzyk K."/>
            <person name="Murdoch R.W."/>
            <person name="Higgins S."/>
            <person name="Loffler F."/>
        </authorList>
    </citation>
    <scope>NUCLEOTIDE SEQUENCE</scope>
</reference>
<organism evidence="1">
    <name type="scientific">bioreactor metagenome</name>
    <dbReference type="NCBI Taxonomy" id="1076179"/>
    <lineage>
        <taxon>unclassified sequences</taxon>
        <taxon>metagenomes</taxon>
        <taxon>ecological metagenomes</taxon>
    </lineage>
</organism>
<dbReference type="EMBL" id="VSSQ01025906">
    <property type="protein sequence ID" value="MPM74352.1"/>
    <property type="molecule type" value="Genomic_DNA"/>
</dbReference>
<accession>A0A645CBT9</accession>
<dbReference type="AlphaFoldDB" id="A0A645CBT9"/>
<name>A0A645CBT9_9ZZZZ</name>
<proteinExistence type="predicted"/>
<protein>
    <submittedName>
        <fullName evidence="1">Uncharacterized protein</fullName>
    </submittedName>
</protein>
<comment type="caution">
    <text evidence="1">The sequence shown here is derived from an EMBL/GenBank/DDBJ whole genome shotgun (WGS) entry which is preliminary data.</text>
</comment>
<evidence type="ECO:0000313" key="1">
    <source>
        <dbReference type="EMBL" id="MPM74352.1"/>
    </source>
</evidence>
<gene>
    <name evidence="1" type="ORF">SDC9_121340</name>
</gene>